<name>A0A147BMV5_IXORI</name>
<feature type="transmembrane region" description="Helical" evidence="1">
    <location>
        <begin position="103"/>
        <end position="124"/>
    </location>
</feature>
<dbReference type="FunFam" id="1.20.1250.20:FF:000462">
    <property type="entry name" value="Monocarboxylate transporter, putative"/>
    <property type="match status" value="1"/>
</dbReference>
<dbReference type="InterPro" id="IPR036259">
    <property type="entry name" value="MFS_trans_sf"/>
</dbReference>
<dbReference type="InterPro" id="IPR011701">
    <property type="entry name" value="MFS"/>
</dbReference>
<evidence type="ECO:0000256" key="1">
    <source>
        <dbReference type="SAM" id="Phobius"/>
    </source>
</evidence>
<dbReference type="EMBL" id="GEGO01003300">
    <property type="protein sequence ID" value="JAR92104.1"/>
    <property type="molecule type" value="Transcribed_RNA"/>
</dbReference>
<dbReference type="SUPFAM" id="SSF103473">
    <property type="entry name" value="MFS general substrate transporter"/>
    <property type="match status" value="1"/>
</dbReference>
<feature type="transmembrane region" description="Helical" evidence="1">
    <location>
        <begin position="186"/>
        <end position="205"/>
    </location>
</feature>
<dbReference type="Gene3D" id="1.20.1250.20">
    <property type="entry name" value="MFS general substrate transporter like domains"/>
    <property type="match status" value="1"/>
</dbReference>
<feature type="transmembrane region" description="Helical" evidence="1">
    <location>
        <begin position="253"/>
        <end position="272"/>
    </location>
</feature>
<accession>A0A147BMV5</accession>
<dbReference type="AlphaFoldDB" id="A0A147BMV5"/>
<organism evidence="2">
    <name type="scientific">Ixodes ricinus</name>
    <name type="common">Common tick</name>
    <name type="synonym">Acarus ricinus</name>
    <dbReference type="NCBI Taxonomy" id="34613"/>
    <lineage>
        <taxon>Eukaryota</taxon>
        <taxon>Metazoa</taxon>
        <taxon>Ecdysozoa</taxon>
        <taxon>Arthropoda</taxon>
        <taxon>Chelicerata</taxon>
        <taxon>Arachnida</taxon>
        <taxon>Acari</taxon>
        <taxon>Parasitiformes</taxon>
        <taxon>Ixodida</taxon>
        <taxon>Ixodoidea</taxon>
        <taxon>Ixodidae</taxon>
        <taxon>Ixodinae</taxon>
        <taxon>Ixodes</taxon>
    </lineage>
</organism>
<feature type="transmembrane region" description="Helical" evidence="1">
    <location>
        <begin position="345"/>
        <end position="365"/>
    </location>
</feature>
<dbReference type="InterPro" id="IPR050327">
    <property type="entry name" value="Proton-linked_MCT"/>
</dbReference>
<proteinExistence type="predicted"/>
<feature type="transmembrane region" description="Helical" evidence="1">
    <location>
        <begin position="278"/>
        <end position="299"/>
    </location>
</feature>
<reference evidence="2" key="1">
    <citation type="journal article" date="2018" name="PLoS Negl. Trop. Dis.">
        <title>Sialome diversity of ticks revealed by RNAseq of single tick salivary glands.</title>
        <authorList>
            <person name="Perner J."/>
            <person name="Kropackova S."/>
            <person name="Kopacek P."/>
            <person name="Ribeiro J.M."/>
        </authorList>
    </citation>
    <scope>NUCLEOTIDE SEQUENCE</scope>
    <source>
        <strain evidence="2">Siblings of single egg batch collected in Ceske Budejovice</strain>
        <tissue evidence="2">Salivary glands</tissue>
    </source>
</reference>
<dbReference type="PANTHER" id="PTHR11360:SF303">
    <property type="entry name" value="MAJOR FACILITATOR SUPERFAMILY (MFS) PROFILE DOMAIN-CONTAINING PROTEIN"/>
    <property type="match status" value="1"/>
</dbReference>
<feature type="transmembrane region" description="Helical" evidence="1">
    <location>
        <begin position="225"/>
        <end position="244"/>
    </location>
</feature>
<feature type="transmembrane region" description="Helical" evidence="1">
    <location>
        <begin position="47"/>
        <end position="68"/>
    </location>
</feature>
<dbReference type="GO" id="GO:0008028">
    <property type="term" value="F:monocarboxylic acid transmembrane transporter activity"/>
    <property type="evidence" value="ECO:0007669"/>
    <property type="project" value="TreeGrafter"/>
</dbReference>
<feature type="non-terminal residue" evidence="2">
    <location>
        <position position="1"/>
    </location>
</feature>
<dbReference type="PANTHER" id="PTHR11360">
    <property type="entry name" value="MONOCARBOXYLATE TRANSPORTER"/>
    <property type="match status" value="1"/>
</dbReference>
<evidence type="ECO:0000313" key="2">
    <source>
        <dbReference type="EMBL" id="JAR92104.1"/>
    </source>
</evidence>
<feature type="transmembrane region" description="Helical" evidence="1">
    <location>
        <begin position="311"/>
        <end position="333"/>
    </location>
</feature>
<keyword evidence="1" id="KW-1133">Transmembrane helix</keyword>
<feature type="non-terminal residue" evidence="2">
    <location>
        <position position="413"/>
    </location>
</feature>
<dbReference type="Pfam" id="PF07690">
    <property type="entry name" value="MFS_1"/>
    <property type="match status" value="1"/>
</dbReference>
<feature type="transmembrane region" description="Helical" evidence="1">
    <location>
        <begin position="12"/>
        <end position="35"/>
    </location>
</feature>
<keyword evidence="1" id="KW-0472">Membrane</keyword>
<keyword evidence="1" id="KW-0812">Transmembrane</keyword>
<protein>
    <submittedName>
        <fullName evidence="2">Putative monocarboxylate transporter</fullName>
    </submittedName>
</protein>
<feature type="transmembrane region" description="Helical" evidence="1">
    <location>
        <begin position="80"/>
        <end position="97"/>
    </location>
</feature>
<sequence length="413" mass="44726">SGILLAALQGRMTLFQIFFVGGVLVWFGILASVFVPNMAWMTVTFGVINGLGLGLTIIAMSVLLTMYFDRYRGVASGIKFVGMSGSGLAFPKILSYLQDKYGFRGMLLVYGGIATHVTAFGLLLKEPPWICLKARGKNEAKPAVQGTTGLQCGLPNAEQRFDCPTGSETEPWRNFSSLLVLLRRPTFYVVVLCAAIADLTSPTFTSTVVDYGVDKGLSLSDAESLIVYGSCTEIAGRLFLPLLADAGWIRRSTLVMISFLLAGCSMILMPHAILRTHVLLVCMCVYIFLGCLTTMKTVLMADYLGIEWISTCHGISGLLLLPLTFITPSIIGLFRDDEGSYDNLYRMYGGILLLLSGIFLLLVCAERSLNDVWTPGEKAQEGGQRNGPISLSAVRTHAAATTLVQGRQTAVHA</sequence>